<evidence type="ECO:0000313" key="2">
    <source>
        <dbReference type="Proteomes" id="UP000805704"/>
    </source>
</evidence>
<comment type="caution">
    <text evidence="1">The sequence shown here is derived from an EMBL/GenBank/DDBJ whole genome shotgun (WGS) entry which is preliminary data.</text>
</comment>
<dbReference type="Proteomes" id="UP000805704">
    <property type="component" value="Chromosome 5"/>
</dbReference>
<proteinExistence type="predicted"/>
<dbReference type="EMBL" id="CM024793">
    <property type="protein sequence ID" value="KAG8003032.1"/>
    <property type="molecule type" value="Genomic_DNA"/>
</dbReference>
<protein>
    <submittedName>
        <fullName evidence="1">Uncharacterized protein</fullName>
    </submittedName>
</protein>
<evidence type="ECO:0000313" key="1">
    <source>
        <dbReference type="EMBL" id="KAG8003032.1"/>
    </source>
</evidence>
<organism evidence="1 2">
    <name type="scientific">Nibea albiflora</name>
    <name type="common">Yellow drum</name>
    <name type="synonym">Corvina albiflora</name>
    <dbReference type="NCBI Taxonomy" id="240163"/>
    <lineage>
        <taxon>Eukaryota</taxon>
        <taxon>Metazoa</taxon>
        <taxon>Chordata</taxon>
        <taxon>Craniata</taxon>
        <taxon>Vertebrata</taxon>
        <taxon>Euteleostomi</taxon>
        <taxon>Actinopterygii</taxon>
        <taxon>Neopterygii</taxon>
        <taxon>Teleostei</taxon>
        <taxon>Neoteleostei</taxon>
        <taxon>Acanthomorphata</taxon>
        <taxon>Eupercaria</taxon>
        <taxon>Sciaenidae</taxon>
        <taxon>Nibea</taxon>
    </lineage>
</organism>
<sequence>MVNEESEGAAGSTEEHEGEEGGGGGEQMCCSSSRREEPVEKQVKVEDEDDGEAGREEQLKKTRDWTWKEKEQQVEEEEGGELPSFLIPFCSVLALITSSSSFPFILPLTGSTHRHGDSERPNASFQTAAFSLLTVRRKRASVCRLDAFLDSFTDPYESPGHRSVMLKHLLQTYVKKAVVVVEVVVLVQSWTLKPP</sequence>
<gene>
    <name evidence="1" type="ORF">GBF38_015692</name>
</gene>
<reference evidence="1" key="1">
    <citation type="submission" date="2020-04" db="EMBL/GenBank/DDBJ databases">
        <title>A chromosome-scale assembly and high-density genetic map of the yellow drum (Nibea albiflora) genome.</title>
        <authorList>
            <person name="Xu D."/>
            <person name="Zhang W."/>
            <person name="Chen R."/>
            <person name="Tan P."/>
            <person name="Wang L."/>
            <person name="Song H."/>
            <person name="Tian L."/>
            <person name="Zhu Q."/>
            <person name="Wang B."/>
        </authorList>
    </citation>
    <scope>NUCLEOTIDE SEQUENCE</scope>
    <source>
        <strain evidence="1">ZJHYS-2018</strain>
    </source>
</reference>
<accession>A0ACB7ELP0</accession>
<name>A0ACB7ELP0_NIBAL</name>
<keyword evidence="2" id="KW-1185">Reference proteome</keyword>